<dbReference type="HOGENOM" id="CLU_2219216_0_0_10"/>
<accession>G2Z073</accession>
<keyword evidence="1" id="KW-0472">Membrane</keyword>
<protein>
    <submittedName>
        <fullName evidence="2">Uncharacterized protein</fullName>
    </submittedName>
</protein>
<dbReference type="Proteomes" id="UP000009186">
    <property type="component" value="Chromosome"/>
</dbReference>
<reference evidence="2 3" key="1">
    <citation type="journal article" date="2011" name="Appl. Environ. Microbiol.">
        <title>Complete genome sequence of the fish pathogen Flavobacterium branchiophilum.</title>
        <authorList>
            <consortium name="1:IP"/>
            <consortium name="Microbial Evolutionary Genomics,F-75015 Paris"/>
            <consortium name="France 2:CNRS"/>
            <consortium name="URA2171"/>
            <consortium name="F-75015 Paris,France 3:Unite de Virologie et Immunologie Mol."/>
            <consortium name="INRA,78352 Jouy en Josas Cedex"/>
            <consortium name="France. 4:Unite de Mathemathique"/>
            <consortium name="Informatique et Genome,INRA"/>
            <consortium name="78352 Jouy en Josas Cedex"/>
            <consortium name="France. 5:CEA/Genoscope"/>
            <consortium name="Evry"/>
            <consortium name="France"/>
            <person name="Touchon M."/>
            <person name="Barbier P."/>
            <person name="Bernardet J.F."/>
            <person name="Loux V."/>
            <person name="Vacherie B."/>
            <person name="Barbe V."/>
            <person name="Rocha E.P."/>
            <person name="Duchaud E."/>
        </authorList>
    </citation>
    <scope>NUCLEOTIDE SEQUENCE [LARGE SCALE GENOMIC DNA]</scope>
    <source>
        <strain evidence="2 3">FL-15</strain>
    </source>
</reference>
<proteinExistence type="predicted"/>
<keyword evidence="1" id="KW-0812">Transmembrane</keyword>
<evidence type="ECO:0000256" key="1">
    <source>
        <dbReference type="SAM" id="Phobius"/>
    </source>
</evidence>
<organism evidence="2 3">
    <name type="scientific">Flavobacterium branchiophilum (strain FL-15)</name>
    <dbReference type="NCBI Taxonomy" id="1034807"/>
    <lineage>
        <taxon>Bacteria</taxon>
        <taxon>Pseudomonadati</taxon>
        <taxon>Bacteroidota</taxon>
        <taxon>Flavobacteriia</taxon>
        <taxon>Flavobacteriales</taxon>
        <taxon>Flavobacteriaceae</taxon>
        <taxon>Flavobacterium</taxon>
    </lineage>
</organism>
<evidence type="ECO:0000313" key="3">
    <source>
        <dbReference type="Proteomes" id="UP000009186"/>
    </source>
</evidence>
<dbReference type="STRING" id="1034807.FBFL15_2523"/>
<keyword evidence="1" id="KW-1133">Transmembrane helix</keyword>
<name>G2Z073_FLABF</name>
<keyword evidence="3" id="KW-1185">Reference proteome</keyword>
<evidence type="ECO:0000313" key="2">
    <source>
        <dbReference type="EMBL" id="CCB70521.1"/>
    </source>
</evidence>
<dbReference type="EMBL" id="FQ859183">
    <property type="protein sequence ID" value="CCB70521.1"/>
    <property type="molecule type" value="Genomic_DNA"/>
</dbReference>
<feature type="transmembrane region" description="Helical" evidence="1">
    <location>
        <begin position="6"/>
        <end position="27"/>
    </location>
</feature>
<dbReference type="KEGG" id="fbr:FBFL15_2523"/>
<sequence length="106" mass="12516">MKEFTINNWIAVIIIVAVVGYVLYFLFDRKCSFCGKFGTLRKVDRELISQKESKVKETIKTKDKNGNVIRTREVMVPATTKTFRIYYECKNCKKQETRLETDTYKN</sequence>
<dbReference type="AlphaFoldDB" id="G2Z073"/>
<dbReference type="RefSeq" id="WP_014084979.1">
    <property type="nucleotide sequence ID" value="NC_016001.1"/>
</dbReference>
<gene>
    <name evidence="2" type="ordered locus">FBFL15_2523</name>
</gene>